<evidence type="ECO:0000256" key="1">
    <source>
        <dbReference type="ARBA" id="ARBA00004651"/>
    </source>
</evidence>
<keyword evidence="3" id="KW-0813">Transport</keyword>
<dbReference type="KEGG" id="amob:HG15A2_26200"/>
<feature type="transmembrane region" description="Helical" evidence="14">
    <location>
        <begin position="414"/>
        <end position="433"/>
    </location>
</feature>
<dbReference type="GO" id="GO:0015293">
    <property type="term" value="F:symporter activity"/>
    <property type="evidence" value="ECO:0007669"/>
    <property type="project" value="TreeGrafter"/>
</dbReference>
<keyword evidence="4" id="KW-1003">Cell membrane</keyword>
<dbReference type="PANTHER" id="PTHR42985">
    <property type="entry name" value="SODIUM-COUPLED MONOCARBOXYLATE TRANSPORTER"/>
    <property type="match status" value="1"/>
</dbReference>
<feature type="transmembrane region" description="Helical" evidence="14">
    <location>
        <begin position="233"/>
        <end position="250"/>
    </location>
</feature>
<comment type="similarity">
    <text evidence="2 13">Belongs to the sodium:solute symporter (SSF) (TC 2.A.21) family.</text>
</comment>
<dbReference type="Gene3D" id="1.20.1730.10">
    <property type="entry name" value="Sodium/glucose cotransporter"/>
    <property type="match status" value="1"/>
</dbReference>
<dbReference type="GO" id="GO:0015075">
    <property type="term" value="F:monoatomic ion transmembrane transporter activity"/>
    <property type="evidence" value="ECO:0007669"/>
    <property type="project" value="UniProtKB-ARBA"/>
</dbReference>
<evidence type="ECO:0000256" key="14">
    <source>
        <dbReference type="SAM" id="Phobius"/>
    </source>
</evidence>
<dbReference type="InterPro" id="IPR001734">
    <property type="entry name" value="Na/solute_symporter"/>
</dbReference>
<comment type="subcellular location">
    <subcellularLocation>
        <location evidence="1">Cell membrane</location>
        <topology evidence="1">Multi-pass membrane protein</topology>
    </subcellularLocation>
</comment>
<dbReference type="PANTHER" id="PTHR42985:SF40">
    <property type="entry name" value="LD47995P-RELATED"/>
    <property type="match status" value="1"/>
</dbReference>
<protein>
    <submittedName>
        <fullName evidence="15">Putative symporter YidK</fullName>
    </submittedName>
</protein>
<accession>A0A517MWP6</accession>
<keyword evidence="5 14" id="KW-0812">Transmembrane</keyword>
<feature type="transmembrane region" description="Helical" evidence="14">
    <location>
        <begin position="468"/>
        <end position="490"/>
    </location>
</feature>
<evidence type="ECO:0000256" key="2">
    <source>
        <dbReference type="ARBA" id="ARBA00006434"/>
    </source>
</evidence>
<evidence type="ECO:0000256" key="9">
    <source>
        <dbReference type="ARBA" id="ARBA00023136"/>
    </source>
</evidence>
<dbReference type="InterPro" id="IPR051163">
    <property type="entry name" value="Sodium:Solute_Symporter_SSF"/>
</dbReference>
<dbReference type="PROSITE" id="PS50283">
    <property type="entry name" value="NA_SOLUT_SYMP_3"/>
    <property type="match status" value="1"/>
</dbReference>
<dbReference type="GO" id="GO:0098660">
    <property type="term" value="P:inorganic ion transmembrane transport"/>
    <property type="evidence" value="ECO:0007669"/>
    <property type="project" value="UniProtKB-ARBA"/>
</dbReference>
<evidence type="ECO:0000256" key="6">
    <source>
        <dbReference type="ARBA" id="ARBA00022989"/>
    </source>
</evidence>
<dbReference type="OrthoDB" id="9810181at2"/>
<dbReference type="InterPro" id="IPR038377">
    <property type="entry name" value="Na/Glc_symporter_sf"/>
</dbReference>
<feature type="transmembrane region" description="Helical" evidence="14">
    <location>
        <begin position="6"/>
        <end position="24"/>
    </location>
</feature>
<keyword evidence="10" id="KW-0325">Glycoprotein</keyword>
<feature type="transmembrane region" description="Helical" evidence="14">
    <location>
        <begin position="76"/>
        <end position="98"/>
    </location>
</feature>
<dbReference type="GO" id="GO:0005886">
    <property type="term" value="C:plasma membrane"/>
    <property type="evidence" value="ECO:0007669"/>
    <property type="project" value="UniProtKB-SubCell"/>
</dbReference>
<evidence type="ECO:0000256" key="11">
    <source>
        <dbReference type="ARBA" id="ARBA00023201"/>
    </source>
</evidence>
<feature type="transmembrane region" description="Helical" evidence="14">
    <location>
        <begin position="381"/>
        <end position="402"/>
    </location>
</feature>
<dbReference type="Proteomes" id="UP000319852">
    <property type="component" value="Chromosome"/>
</dbReference>
<organism evidence="15 16">
    <name type="scientific">Adhaeretor mobilis</name>
    <dbReference type="NCBI Taxonomy" id="1930276"/>
    <lineage>
        <taxon>Bacteria</taxon>
        <taxon>Pseudomonadati</taxon>
        <taxon>Planctomycetota</taxon>
        <taxon>Planctomycetia</taxon>
        <taxon>Pirellulales</taxon>
        <taxon>Lacipirellulaceae</taxon>
        <taxon>Adhaeretor</taxon>
    </lineage>
</organism>
<dbReference type="InterPro" id="IPR018212">
    <property type="entry name" value="Na/solute_symporter_CS"/>
</dbReference>
<evidence type="ECO:0000256" key="7">
    <source>
        <dbReference type="ARBA" id="ARBA00023053"/>
    </source>
</evidence>
<dbReference type="PROSITE" id="PS00456">
    <property type="entry name" value="NA_SOLUT_SYMP_1"/>
    <property type="match status" value="1"/>
</dbReference>
<evidence type="ECO:0000256" key="13">
    <source>
        <dbReference type="RuleBase" id="RU362091"/>
    </source>
</evidence>
<dbReference type="GO" id="GO:0006814">
    <property type="term" value="P:sodium ion transport"/>
    <property type="evidence" value="ECO:0007669"/>
    <property type="project" value="UniProtKB-KW"/>
</dbReference>
<feature type="transmembrane region" description="Helical" evidence="14">
    <location>
        <begin position="271"/>
        <end position="295"/>
    </location>
</feature>
<proteinExistence type="inferred from homology"/>
<dbReference type="NCBIfam" id="TIGR00813">
    <property type="entry name" value="sss"/>
    <property type="match status" value="1"/>
</dbReference>
<gene>
    <name evidence="15" type="primary">yidK</name>
    <name evidence="15" type="ORF">HG15A2_26200</name>
</gene>
<dbReference type="RefSeq" id="WP_145060538.1">
    <property type="nucleotide sequence ID" value="NZ_CP036263.1"/>
</dbReference>
<keyword evidence="16" id="KW-1185">Reference proteome</keyword>
<keyword evidence="8" id="KW-0406">Ion transport</keyword>
<keyword evidence="9 14" id="KW-0472">Membrane</keyword>
<feature type="transmembrane region" description="Helical" evidence="14">
    <location>
        <begin position="440"/>
        <end position="462"/>
    </location>
</feature>
<feature type="transmembrane region" description="Helical" evidence="14">
    <location>
        <begin position="119"/>
        <end position="138"/>
    </location>
</feature>
<keyword evidence="7" id="KW-0915">Sodium</keyword>
<feature type="transmembrane region" description="Helical" evidence="14">
    <location>
        <begin position="180"/>
        <end position="199"/>
    </location>
</feature>
<evidence type="ECO:0000256" key="5">
    <source>
        <dbReference type="ARBA" id="ARBA00022692"/>
    </source>
</evidence>
<evidence type="ECO:0000256" key="8">
    <source>
        <dbReference type="ARBA" id="ARBA00023065"/>
    </source>
</evidence>
<reference evidence="15 16" key="1">
    <citation type="submission" date="2019-02" db="EMBL/GenBank/DDBJ databases">
        <title>Deep-cultivation of Planctomycetes and their phenomic and genomic characterization uncovers novel biology.</title>
        <authorList>
            <person name="Wiegand S."/>
            <person name="Jogler M."/>
            <person name="Boedeker C."/>
            <person name="Pinto D."/>
            <person name="Vollmers J."/>
            <person name="Rivas-Marin E."/>
            <person name="Kohn T."/>
            <person name="Peeters S.H."/>
            <person name="Heuer A."/>
            <person name="Rast P."/>
            <person name="Oberbeckmann S."/>
            <person name="Bunk B."/>
            <person name="Jeske O."/>
            <person name="Meyerdierks A."/>
            <person name="Storesund J.E."/>
            <person name="Kallscheuer N."/>
            <person name="Luecker S."/>
            <person name="Lage O.M."/>
            <person name="Pohl T."/>
            <person name="Merkel B.J."/>
            <person name="Hornburger P."/>
            <person name="Mueller R.-W."/>
            <person name="Bruemmer F."/>
            <person name="Labrenz M."/>
            <person name="Spormann A.M."/>
            <person name="Op den Camp H."/>
            <person name="Overmann J."/>
            <person name="Amann R."/>
            <person name="Jetten M.S.M."/>
            <person name="Mascher T."/>
            <person name="Medema M.H."/>
            <person name="Devos D.P."/>
            <person name="Kaster A.-K."/>
            <person name="Ovreas L."/>
            <person name="Rohde M."/>
            <person name="Galperin M.Y."/>
            <person name="Jogler C."/>
        </authorList>
    </citation>
    <scope>NUCLEOTIDE SEQUENCE [LARGE SCALE GENOMIC DNA]</scope>
    <source>
        <strain evidence="15 16">HG15A2</strain>
    </source>
</reference>
<sequence length="510" mass="55570">MHLEILDFVVVAIYFTSLLALGVYSSRQQASQEDYFMAGRNVHWLLAGVSVVATLLSTVSFVALPGEVIRNGIGYFGSMFAFILIIPVVNRIVIPSLMSMPVTSIYDYLEYRFGKSVRTVGAIVFVLIRLIWISLILYTAARAVSPMTGWPIPVLVVIMGLVTVFYTTLGGMKAVLWSDFAQFVILLGGAIWIPCQIALSTGSGPWTWWSTFAESSRAQTPAFSFDPTERTTLVGMILVTFMWNICTHSSDQVAAQRYLCTGSAKEARRSFWAFSIGNIGVIILLMFCGMALFHFRYLADNLPMAEFQVQIASQADNAMPEFIAKHLPAGVTGLILAALLAAAMSSVSSGINSISAVVVTDLMNAPRDVPSQPSSLKFARSLALGTGVIAMLGAVAVEYLMSAVDWNLIDLIERINHLFVAPLGAVFFAGIWFRHVGRVAVLLGFGAGVFTSAAVSFSKWLFQYDVSFMWILPCSFAVSLLVAYAAGFCFDAPSSAQLKVLYQPKSGRQE</sequence>
<dbReference type="AlphaFoldDB" id="A0A517MWP6"/>
<evidence type="ECO:0000313" key="15">
    <source>
        <dbReference type="EMBL" id="QDS99298.1"/>
    </source>
</evidence>
<dbReference type="Pfam" id="PF00474">
    <property type="entry name" value="SSF"/>
    <property type="match status" value="1"/>
</dbReference>
<dbReference type="EMBL" id="CP036263">
    <property type="protein sequence ID" value="QDS99298.1"/>
    <property type="molecule type" value="Genomic_DNA"/>
</dbReference>
<evidence type="ECO:0000313" key="16">
    <source>
        <dbReference type="Proteomes" id="UP000319852"/>
    </source>
</evidence>
<feature type="transmembrane region" description="Helical" evidence="14">
    <location>
        <begin position="44"/>
        <end position="64"/>
    </location>
</feature>
<evidence type="ECO:0000256" key="3">
    <source>
        <dbReference type="ARBA" id="ARBA00022448"/>
    </source>
</evidence>
<evidence type="ECO:0000256" key="12">
    <source>
        <dbReference type="ARBA" id="ARBA00036099"/>
    </source>
</evidence>
<keyword evidence="6 14" id="KW-1133">Transmembrane helix</keyword>
<evidence type="ECO:0000256" key="10">
    <source>
        <dbReference type="ARBA" id="ARBA00023180"/>
    </source>
</evidence>
<feature type="transmembrane region" description="Helical" evidence="14">
    <location>
        <begin position="334"/>
        <end position="360"/>
    </location>
</feature>
<name>A0A517MWP6_9BACT</name>
<keyword evidence="11" id="KW-0739">Sodium transport</keyword>
<feature type="transmembrane region" description="Helical" evidence="14">
    <location>
        <begin position="150"/>
        <end position="168"/>
    </location>
</feature>
<evidence type="ECO:0000256" key="4">
    <source>
        <dbReference type="ARBA" id="ARBA00022475"/>
    </source>
</evidence>
<comment type="catalytic activity">
    <reaction evidence="12">
        <text>iodide(out) + 2 Na(+)(out) = iodide(in) + 2 Na(+)(in)</text>
        <dbReference type="Rhea" id="RHEA:71207"/>
        <dbReference type="ChEBI" id="CHEBI:16382"/>
        <dbReference type="ChEBI" id="CHEBI:29101"/>
    </reaction>
</comment>